<dbReference type="EMBL" id="KQ461198">
    <property type="protein sequence ID" value="KPJ06256.1"/>
    <property type="molecule type" value="Genomic_DNA"/>
</dbReference>
<dbReference type="InterPro" id="IPR016161">
    <property type="entry name" value="Ald_DH/histidinol_DH"/>
</dbReference>
<evidence type="ECO:0000256" key="1">
    <source>
        <dbReference type="ARBA" id="ARBA00009986"/>
    </source>
</evidence>
<comment type="similarity">
    <text evidence="1 7">Belongs to the aldehyde dehydrogenase family.</text>
</comment>
<dbReference type="STRING" id="76193.A0A194QRT9"/>
<dbReference type="InterPro" id="IPR029510">
    <property type="entry name" value="Ald_DH_CS_GLU"/>
</dbReference>
<dbReference type="Pfam" id="PF00171">
    <property type="entry name" value="Aldedh"/>
    <property type="match status" value="1"/>
</dbReference>
<organism evidence="9 10">
    <name type="scientific">Papilio machaon</name>
    <name type="common">Old World swallowtail butterfly</name>
    <dbReference type="NCBI Taxonomy" id="76193"/>
    <lineage>
        <taxon>Eukaryota</taxon>
        <taxon>Metazoa</taxon>
        <taxon>Ecdysozoa</taxon>
        <taxon>Arthropoda</taxon>
        <taxon>Hexapoda</taxon>
        <taxon>Insecta</taxon>
        <taxon>Pterygota</taxon>
        <taxon>Neoptera</taxon>
        <taxon>Endopterygota</taxon>
        <taxon>Lepidoptera</taxon>
        <taxon>Glossata</taxon>
        <taxon>Ditrysia</taxon>
        <taxon>Papilionoidea</taxon>
        <taxon>Papilionidae</taxon>
        <taxon>Papilioninae</taxon>
        <taxon>Papilio</taxon>
    </lineage>
</organism>
<evidence type="ECO:0000256" key="2">
    <source>
        <dbReference type="ARBA" id="ARBA00011881"/>
    </source>
</evidence>
<dbReference type="InParanoid" id="A0A194QRT9"/>
<proteinExistence type="inferred from homology"/>
<dbReference type="InterPro" id="IPR016162">
    <property type="entry name" value="Ald_DH_N"/>
</dbReference>
<feature type="domain" description="Aldehyde dehydrogenase" evidence="8">
    <location>
        <begin position="3"/>
        <end position="249"/>
    </location>
</feature>
<evidence type="ECO:0000256" key="3">
    <source>
        <dbReference type="ARBA" id="ARBA00023002"/>
    </source>
</evidence>
<dbReference type="FunFam" id="3.40.309.10:FF:000018">
    <property type="entry name" value="Alpha-aminoadipic semialdehyde dehydrogenase"/>
    <property type="match status" value="1"/>
</dbReference>
<evidence type="ECO:0000313" key="9">
    <source>
        <dbReference type="EMBL" id="KPJ06256.1"/>
    </source>
</evidence>
<dbReference type="PANTHER" id="PTHR43521:SF1">
    <property type="entry name" value="ALPHA-AMINOADIPIC SEMIALDEHYDE DEHYDROGENASE"/>
    <property type="match status" value="1"/>
</dbReference>
<dbReference type="GO" id="GO:0004029">
    <property type="term" value="F:aldehyde dehydrogenase (NAD+) activity"/>
    <property type="evidence" value="ECO:0007669"/>
    <property type="project" value="UniProtKB-EC"/>
</dbReference>
<name>A0A194QRT9_PAPMA</name>
<dbReference type="InterPro" id="IPR015590">
    <property type="entry name" value="Aldehyde_DH_dom"/>
</dbReference>
<dbReference type="SUPFAM" id="SSF53720">
    <property type="entry name" value="ALDH-like"/>
    <property type="match status" value="1"/>
</dbReference>
<accession>A0A194QRT9</accession>
<evidence type="ECO:0000256" key="4">
    <source>
        <dbReference type="ARBA" id="ARBA00023027"/>
    </source>
</evidence>
<dbReference type="Gene3D" id="3.40.309.10">
    <property type="entry name" value="Aldehyde Dehydrogenase, Chain A, domain 2"/>
    <property type="match status" value="1"/>
</dbReference>
<evidence type="ECO:0000313" key="10">
    <source>
        <dbReference type="Proteomes" id="UP000053240"/>
    </source>
</evidence>
<keyword evidence="3 7" id="KW-0560">Oxidoreductase</keyword>
<dbReference type="Proteomes" id="UP000053240">
    <property type="component" value="Unassembled WGS sequence"/>
</dbReference>
<dbReference type="AlphaFoldDB" id="A0A194QRT9"/>
<gene>
    <name evidence="9" type="ORF">RR48_14698</name>
</gene>
<dbReference type="InterPro" id="IPR016163">
    <property type="entry name" value="Ald_DH_C"/>
</dbReference>
<reference evidence="9 10" key="1">
    <citation type="journal article" date="2015" name="Nat. Commun.">
        <title>Outbred genome sequencing and CRISPR/Cas9 gene editing in butterflies.</title>
        <authorList>
            <person name="Li X."/>
            <person name="Fan D."/>
            <person name="Zhang W."/>
            <person name="Liu G."/>
            <person name="Zhang L."/>
            <person name="Zhao L."/>
            <person name="Fang X."/>
            <person name="Chen L."/>
            <person name="Dong Y."/>
            <person name="Chen Y."/>
            <person name="Ding Y."/>
            <person name="Zhao R."/>
            <person name="Feng M."/>
            <person name="Zhu Y."/>
            <person name="Feng Y."/>
            <person name="Jiang X."/>
            <person name="Zhu D."/>
            <person name="Xiang H."/>
            <person name="Feng X."/>
            <person name="Li S."/>
            <person name="Wang J."/>
            <person name="Zhang G."/>
            <person name="Kronforst M.R."/>
            <person name="Wang W."/>
        </authorList>
    </citation>
    <scope>NUCLEOTIDE SEQUENCE [LARGE SCALE GENOMIC DNA]</scope>
    <source>
        <strain evidence="9">Ya'a_city_454_Pm</strain>
        <tissue evidence="9">Whole body</tissue>
    </source>
</reference>
<dbReference type="Gene3D" id="3.40.605.10">
    <property type="entry name" value="Aldehyde Dehydrogenase, Chain A, domain 1"/>
    <property type="match status" value="1"/>
</dbReference>
<keyword evidence="4" id="KW-0520">NAD</keyword>
<protein>
    <recommendedName>
        <fullName evidence="5">aldehyde dehydrogenase (NAD(+))</fullName>
        <ecNumber evidence="5">1.2.1.3</ecNumber>
    </recommendedName>
</protein>
<evidence type="ECO:0000256" key="5">
    <source>
        <dbReference type="ARBA" id="ARBA00024226"/>
    </source>
</evidence>
<keyword evidence="10" id="KW-1185">Reference proteome</keyword>
<comment type="subunit">
    <text evidence="2">Homotetramer.</text>
</comment>
<dbReference type="InterPro" id="IPR044638">
    <property type="entry name" value="ALDH7A1-like"/>
</dbReference>
<evidence type="ECO:0000256" key="6">
    <source>
        <dbReference type="PROSITE-ProRule" id="PRU10007"/>
    </source>
</evidence>
<evidence type="ECO:0000256" key="7">
    <source>
        <dbReference type="RuleBase" id="RU003345"/>
    </source>
</evidence>
<sequence>MSTMSLVGVEVQKRFGRHLLELGGNNAIVVNEDANVDLLVSAALFACAGTAGQRCTTTRRMFIHKKLYKEVVSRLAKSFAGVVSKIGDPLEANSLIGPLHTAAAVEAYKKTVAEAVEQGGKIEFGGKVIEREGYFVEPTIVTGLAHDSPLVKSECFAPIVYCIEIPDLDTGIKYNNEVDQGLSSSLFTENLGNVFKWIGPHGSDCGIVNVNIPTNGAEVGGAFGGEKATGGGRECGSDAWKTYMRRSTVTINCSGAIKLAQNIQFGDE</sequence>
<dbReference type="PANTHER" id="PTHR43521">
    <property type="entry name" value="ALPHA-AMINOADIPIC SEMIALDEHYDE DEHYDROGENASE"/>
    <property type="match status" value="1"/>
</dbReference>
<evidence type="ECO:0000259" key="8">
    <source>
        <dbReference type="Pfam" id="PF00171"/>
    </source>
</evidence>
<dbReference type="PROSITE" id="PS00687">
    <property type="entry name" value="ALDEHYDE_DEHYDR_GLU"/>
    <property type="match status" value="1"/>
</dbReference>
<feature type="active site" evidence="6">
    <location>
        <position position="21"/>
    </location>
</feature>
<dbReference type="EC" id="1.2.1.3" evidence="5"/>